<evidence type="ECO:0000259" key="9">
    <source>
        <dbReference type="PROSITE" id="PS50109"/>
    </source>
</evidence>
<accession>A0ABV9IB20</accession>
<keyword evidence="8" id="KW-0812">Transmembrane</keyword>
<feature type="transmembrane region" description="Helical" evidence="8">
    <location>
        <begin position="12"/>
        <end position="34"/>
    </location>
</feature>
<dbReference type="InterPro" id="IPR004358">
    <property type="entry name" value="Sig_transdc_His_kin-like_C"/>
</dbReference>
<dbReference type="EC" id="2.7.13.3" evidence="3"/>
<keyword evidence="8" id="KW-0472">Membrane</keyword>
<organism evidence="11 12">
    <name type="scientific">Deinococcus hohokamensis</name>
    <dbReference type="NCBI Taxonomy" id="309883"/>
    <lineage>
        <taxon>Bacteria</taxon>
        <taxon>Thermotogati</taxon>
        <taxon>Deinococcota</taxon>
        <taxon>Deinococci</taxon>
        <taxon>Deinococcales</taxon>
        <taxon>Deinococcaceae</taxon>
        <taxon>Deinococcus</taxon>
    </lineage>
</organism>
<dbReference type="EMBL" id="JBHSEI010000008">
    <property type="protein sequence ID" value="MFC4639138.1"/>
    <property type="molecule type" value="Genomic_DNA"/>
</dbReference>
<dbReference type="PANTHER" id="PTHR43304:SF1">
    <property type="entry name" value="PAC DOMAIN-CONTAINING PROTEIN"/>
    <property type="match status" value="1"/>
</dbReference>
<dbReference type="RefSeq" id="WP_380062134.1">
    <property type="nucleotide sequence ID" value="NZ_JBHSEI010000008.1"/>
</dbReference>
<evidence type="ECO:0000256" key="8">
    <source>
        <dbReference type="SAM" id="Phobius"/>
    </source>
</evidence>
<evidence type="ECO:0000256" key="7">
    <source>
        <dbReference type="SAM" id="MobiDB-lite"/>
    </source>
</evidence>
<dbReference type="PANTHER" id="PTHR43304">
    <property type="entry name" value="PHYTOCHROME-LIKE PROTEIN CPH1"/>
    <property type="match status" value="1"/>
</dbReference>
<feature type="region of interest" description="Disordered" evidence="7">
    <location>
        <begin position="495"/>
        <end position="524"/>
    </location>
</feature>
<dbReference type="InterPro" id="IPR003594">
    <property type="entry name" value="HATPase_dom"/>
</dbReference>
<keyword evidence="5" id="KW-0808">Transferase</keyword>
<dbReference type="PROSITE" id="PS50885">
    <property type="entry name" value="HAMP"/>
    <property type="match status" value="1"/>
</dbReference>
<evidence type="ECO:0000259" key="10">
    <source>
        <dbReference type="PROSITE" id="PS50885"/>
    </source>
</evidence>
<dbReference type="Gene3D" id="6.10.340.10">
    <property type="match status" value="1"/>
</dbReference>
<dbReference type="InterPro" id="IPR036097">
    <property type="entry name" value="HisK_dim/P_sf"/>
</dbReference>
<dbReference type="SMART" id="SM00387">
    <property type="entry name" value="HATPase_c"/>
    <property type="match status" value="1"/>
</dbReference>
<dbReference type="SUPFAM" id="SSF55874">
    <property type="entry name" value="ATPase domain of HSP90 chaperone/DNA topoisomerase II/histidine kinase"/>
    <property type="match status" value="1"/>
</dbReference>
<comment type="caution">
    <text evidence="11">The sequence shown here is derived from an EMBL/GenBank/DDBJ whole genome shotgun (WGS) entry which is preliminary data.</text>
</comment>
<keyword evidence="8" id="KW-1133">Transmembrane helix</keyword>
<dbReference type="SMART" id="SM00388">
    <property type="entry name" value="HisKA"/>
    <property type="match status" value="1"/>
</dbReference>
<protein>
    <recommendedName>
        <fullName evidence="3">histidine kinase</fullName>
        <ecNumber evidence="3">2.7.13.3</ecNumber>
    </recommendedName>
</protein>
<dbReference type="InterPro" id="IPR007891">
    <property type="entry name" value="CHASE3"/>
</dbReference>
<feature type="domain" description="Histidine kinase" evidence="9">
    <location>
        <begin position="289"/>
        <end position="506"/>
    </location>
</feature>
<dbReference type="Proteomes" id="UP001595952">
    <property type="component" value="Unassembled WGS sequence"/>
</dbReference>
<dbReference type="CDD" id="cd00082">
    <property type="entry name" value="HisKA"/>
    <property type="match status" value="1"/>
</dbReference>
<dbReference type="Pfam" id="PF05227">
    <property type="entry name" value="CHASE3"/>
    <property type="match status" value="1"/>
</dbReference>
<keyword evidence="4" id="KW-0597">Phosphoprotein</keyword>
<evidence type="ECO:0000313" key="12">
    <source>
        <dbReference type="Proteomes" id="UP001595952"/>
    </source>
</evidence>
<reference evidence="12" key="1">
    <citation type="journal article" date="2019" name="Int. J. Syst. Evol. Microbiol.">
        <title>The Global Catalogue of Microorganisms (GCM) 10K type strain sequencing project: providing services to taxonomists for standard genome sequencing and annotation.</title>
        <authorList>
            <consortium name="The Broad Institute Genomics Platform"/>
            <consortium name="The Broad Institute Genome Sequencing Center for Infectious Disease"/>
            <person name="Wu L."/>
            <person name="Ma J."/>
        </authorList>
    </citation>
    <scope>NUCLEOTIDE SEQUENCE [LARGE SCALE GENOMIC DNA]</scope>
    <source>
        <strain evidence="12">CCUG 55995</strain>
    </source>
</reference>
<evidence type="ECO:0000256" key="5">
    <source>
        <dbReference type="ARBA" id="ARBA00022679"/>
    </source>
</evidence>
<evidence type="ECO:0000256" key="4">
    <source>
        <dbReference type="ARBA" id="ARBA00022553"/>
    </source>
</evidence>
<feature type="transmembrane region" description="Helical" evidence="8">
    <location>
        <begin position="186"/>
        <end position="207"/>
    </location>
</feature>
<keyword evidence="12" id="KW-1185">Reference proteome</keyword>
<dbReference type="Gene3D" id="3.30.565.10">
    <property type="entry name" value="Histidine kinase-like ATPase, C-terminal domain"/>
    <property type="match status" value="1"/>
</dbReference>
<dbReference type="InterPro" id="IPR005467">
    <property type="entry name" value="His_kinase_dom"/>
</dbReference>
<gene>
    <name evidence="11" type="ORF">ACFO0D_12395</name>
</gene>
<keyword evidence="6" id="KW-0418">Kinase</keyword>
<evidence type="ECO:0000313" key="11">
    <source>
        <dbReference type="EMBL" id="MFC4639138.1"/>
    </source>
</evidence>
<proteinExistence type="predicted"/>
<sequence>MRAPQTTLSSLLLRPFVLPFLLLGAVGLSVIAGVNRNAQAAHEVNEAQRRLMLINALLRDTSDLETGQRGYVITGQADFLKPYLDGLIAFQDHSEQLRTRPASALQLHNLNQAASQLNHWRRESADPEIRARRTSLQAAAQRVSSGVGRRQLDDVRETLNVMRDRENGRLSAAVASSTRTLLTVQLVTVAGLLLSLLLLVVTALRVARTVAQHLGSLTAGARSITAGQYERRLPRSGVHELDELGAQFHKMARAVRERELALARSAQTLQATNEQLSRSNRELEQFAYVASHDLQEPLRTISSYTELLARRYQGQLDSRADQYIAFTIEATGRMKTLIQDLLTFSRVRQGSRTFGPVDTASLVAEVVQDLEAQIAQSGGQVQVAGPLPEVRGNPELLRHIFQNLIGNAVKFRAPDRPPHVIVSATRSEAPPGWVFHVQDNGIGIEPQYFERIFGVFQRLHGLGQYSGSGIGLAVTRSAAEQHGGALWLDSEPGQGSTFHFRVPDQPASGRPAPTAPRGPGEAQP</sequence>
<evidence type="ECO:0000256" key="3">
    <source>
        <dbReference type="ARBA" id="ARBA00012438"/>
    </source>
</evidence>
<dbReference type="InterPro" id="IPR036890">
    <property type="entry name" value="HATPase_C_sf"/>
</dbReference>
<evidence type="ECO:0000256" key="6">
    <source>
        <dbReference type="ARBA" id="ARBA00022777"/>
    </source>
</evidence>
<dbReference type="InterPro" id="IPR003661">
    <property type="entry name" value="HisK_dim/P_dom"/>
</dbReference>
<comment type="catalytic activity">
    <reaction evidence="1">
        <text>ATP + protein L-histidine = ADP + protein N-phospho-L-histidine.</text>
        <dbReference type="EC" id="2.7.13.3"/>
    </reaction>
</comment>
<dbReference type="CDD" id="cd06225">
    <property type="entry name" value="HAMP"/>
    <property type="match status" value="1"/>
</dbReference>
<feature type="domain" description="HAMP" evidence="10">
    <location>
        <begin position="208"/>
        <end position="260"/>
    </location>
</feature>
<dbReference type="SMART" id="SM00304">
    <property type="entry name" value="HAMP"/>
    <property type="match status" value="1"/>
</dbReference>
<dbReference type="Pfam" id="PF00672">
    <property type="entry name" value="HAMP"/>
    <property type="match status" value="1"/>
</dbReference>
<evidence type="ECO:0000256" key="1">
    <source>
        <dbReference type="ARBA" id="ARBA00000085"/>
    </source>
</evidence>
<dbReference type="Gene3D" id="1.10.287.130">
    <property type="match status" value="1"/>
</dbReference>
<dbReference type="Pfam" id="PF02518">
    <property type="entry name" value="HATPase_c"/>
    <property type="match status" value="1"/>
</dbReference>
<dbReference type="CDD" id="cd19410">
    <property type="entry name" value="HK9-like_sensor"/>
    <property type="match status" value="1"/>
</dbReference>
<dbReference type="InterPro" id="IPR052162">
    <property type="entry name" value="Sensor_kinase/Photoreceptor"/>
</dbReference>
<name>A0ABV9IB20_9DEIO</name>
<dbReference type="PROSITE" id="PS50109">
    <property type="entry name" value="HIS_KIN"/>
    <property type="match status" value="1"/>
</dbReference>
<dbReference type="SUPFAM" id="SSF47384">
    <property type="entry name" value="Homodimeric domain of signal transducing histidine kinase"/>
    <property type="match status" value="1"/>
</dbReference>
<feature type="compositionally biased region" description="Low complexity" evidence="7">
    <location>
        <begin position="506"/>
        <end position="524"/>
    </location>
</feature>
<dbReference type="Pfam" id="PF00512">
    <property type="entry name" value="HisKA"/>
    <property type="match status" value="1"/>
</dbReference>
<comment type="subcellular location">
    <subcellularLocation>
        <location evidence="2">Membrane</location>
    </subcellularLocation>
</comment>
<dbReference type="InterPro" id="IPR003660">
    <property type="entry name" value="HAMP_dom"/>
</dbReference>
<evidence type="ECO:0000256" key="2">
    <source>
        <dbReference type="ARBA" id="ARBA00004370"/>
    </source>
</evidence>
<dbReference type="PRINTS" id="PR00344">
    <property type="entry name" value="BCTRLSENSOR"/>
</dbReference>